<dbReference type="STRING" id="5601.A0A0D2FWL6"/>
<dbReference type="AlphaFoldDB" id="A0A0D2FWL6"/>
<evidence type="ECO:0000313" key="4">
    <source>
        <dbReference type="Proteomes" id="UP000054266"/>
    </source>
</evidence>
<dbReference type="Proteomes" id="UP000054266">
    <property type="component" value="Unassembled WGS sequence"/>
</dbReference>
<dbReference type="PANTHER" id="PTHR47332">
    <property type="entry name" value="SET DOMAIN-CONTAINING PROTEIN 5"/>
    <property type="match status" value="1"/>
</dbReference>
<dbReference type="InterPro" id="IPR046341">
    <property type="entry name" value="SET_dom_sf"/>
</dbReference>
<name>A0A0D2FWL6_9EURO</name>
<organism evidence="3 4">
    <name type="scientific">Phialophora macrospora</name>
    <dbReference type="NCBI Taxonomy" id="1851006"/>
    <lineage>
        <taxon>Eukaryota</taxon>
        <taxon>Fungi</taxon>
        <taxon>Dikarya</taxon>
        <taxon>Ascomycota</taxon>
        <taxon>Pezizomycotina</taxon>
        <taxon>Eurotiomycetes</taxon>
        <taxon>Chaetothyriomycetidae</taxon>
        <taxon>Chaetothyriales</taxon>
        <taxon>Herpotrichiellaceae</taxon>
        <taxon>Phialophora</taxon>
    </lineage>
</organism>
<dbReference type="SUPFAM" id="SSF82199">
    <property type="entry name" value="SET domain"/>
    <property type="match status" value="1"/>
</dbReference>
<evidence type="ECO:0000256" key="1">
    <source>
        <dbReference type="SAM" id="SignalP"/>
    </source>
</evidence>
<accession>A0A0D2FWL6</accession>
<feature type="domain" description="SET" evidence="2">
    <location>
        <begin position="140"/>
        <end position="285"/>
    </location>
</feature>
<keyword evidence="4" id="KW-1185">Reference proteome</keyword>
<keyword evidence="1" id="KW-0732">Signal</keyword>
<sequence>MAPKLSWTWRCIVAFGACVYISRVIAASGGESTAAVYQVAFDQLLQSRELQLDLHPEDDEATPVGLDTKGKDAFSPWSYEPICTSHLPRIQSKLCVYTDIRFGGGRGISIFTTPQHARTVGSLLLSHLEDSDRMVNLPSQAWYTQTTPSKGVGMFAKNGLNPGDLITSYTPVLLAYKENILSRDERERLLLHAVTRLPDWARATYRALATMSHDDAFLMQDVAAANSFEMSIGGMAHLAVVPEPSRINHDCAPNAIFGANSTALVHTVRATRVIAKDDEITIAYTNPLEGFAKRQKYLLDAFGFECTCSRCRRGESGDAALVEIASLQQSLSRWSDPTSATSTKQAERLIQIHREEGLDGYLDPAYCLAALMYNSVGSERGAKKYTKLCIEAVELRLGPGAEDLPKWREMLRDVKGHWSWMRRKRG</sequence>
<proteinExistence type="predicted"/>
<protein>
    <recommendedName>
        <fullName evidence="2">SET domain-containing protein</fullName>
    </recommendedName>
</protein>
<dbReference type="PROSITE" id="PS50280">
    <property type="entry name" value="SET"/>
    <property type="match status" value="1"/>
</dbReference>
<gene>
    <name evidence="3" type="ORF">PV04_01022</name>
</gene>
<evidence type="ECO:0000259" key="2">
    <source>
        <dbReference type="PROSITE" id="PS50280"/>
    </source>
</evidence>
<reference evidence="3 4" key="1">
    <citation type="submission" date="2015-01" db="EMBL/GenBank/DDBJ databases">
        <title>The Genome Sequence of Capronia semiimmersa CBS27337.</title>
        <authorList>
            <consortium name="The Broad Institute Genomics Platform"/>
            <person name="Cuomo C."/>
            <person name="de Hoog S."/>
            <person name="Gorbushina A."/>
            <person name="Stielow B."/>
            <person name="Teixiera M."/>
            <person name="Abouelleil A."/>
            <person name="Chapman S.B."/>
            <person name="Priest M."/>
            <person name="Young S.K."/>
            <person name="Wortman J."/>
            <person name="Nusbaum C."/>
            <person name="Birren B."/>
        </authorList>
    </citation>
    <scope>NUCLEOTIDE SEQUENCE [LARGE SCALE GENOMIC DNA]</scope>
    <source>
        <strain evidence="3 4">CBS 27337</strain>
    </source>
</reference>
<dbReference type="PANTHER" id="PTHR47332:SF6">
    <property type="entry name" value="SET DOMAIN-CONTAINING PROTEIN"/>
    <property type="match status" value="1"/>
</dbReference>
<dbReference type="HOGENOM" id="CLU_028281_6_1_1"/>
<dbReference type="InterPro" id="IPR001214">
    <property type="entry name" value="SET_dom"/>
</dbReference>
<dbReference type="Pfam" id="PF00856">
    <property type="entry name" value="SET"/>
    <property type="match status" value="1"/>
</dbReference>
<feature type="signal peptide" evidence="1">
    <location>
        <begin position="1"/>
        <end position="26"/>
    </location>
</feature>
<evidence type="ECO:0000313" key="3">
    <source>
        <dbReference type="EMBL" id="KIW72858.1"/>
    </source>
</evidence>
<dbReference type="EMBL" id="KN846956">
    <property type="protein sequence ID" value="KIW72858.1"/>
    <property type="molecule type" value="Genomic_DNA"/>
</dbReference>
<feature type="chain" id="PRO_5002258030" description="SET domain-containing protein" evidence="1">
    <location>
        <begin position="27"/>
        <end position="426"/>
    </location>
</feature>
<dbReference type="Gene3D" id="2.170.270.10">
    <property type="entry name" value="SET domain"/>
    <property type="match status" value="1"/>
</dbReference>
<dbReference type="InterPro" id="IPR053185">
    <property type="entry name" value="SET_domain_protein"/>
</dbReference>
<dbReference type="CDD" id="cd20071">
    <property type="entry name" value="SET_SMYD"/>
    <property type="match status" value="1"/>
</dbReference>